<dbReference type="Pfam" id="PF05970">
    <property type="entry name" value="PIF1"/>
    <property type="match status" value="1"/>
</dbReference>
<keyword evidence="1" id="KW-0347">Helicase</keyword>
<keyword evidence="1" id="KW-0227">DNA damage</keyword>
<dbReference type="GO" id="GO:0000723">
    <property type="term" value="P:telomere maintenance"/>
    <property type="evidence" value="ECO:0007669"/>
    <property type="project" value="InterPro"/>
</dbReference>
<comment type="similarity">
    <text evidence="1">Belongs to the helicase family.</text>
</comment>
<dbReference type="GO" id="GO:0006281">
    <property type="term" value="P:DNA repair"/>
    <property type="evidence" value="ECO:0007669"/>
    <property type="project" value="UniProtKB-KW"/>
</dbReference>
<organism evidence="3 4">
    <name type="scientific">Papaver atlanticum</name>
    <dbReference type="NCBI Taxonomy" id="357466"/>
    <lineage>
        <taxon>Eukaryota</taxon>
        <taxon>Viridiplantae</taxon>
        <taxon>Streptophyta</taxon>
        <taxon>Embryophyta</taxon>
        <taxon>Tracheophyta</taxon>
        <taxon>Spermatophyta</taxon>
        <taxon>Magnoliopsida</taxon>
        <taxon>Ranunculales</taxon>
        <taxon>Papaveraceae</taxon>
        <taxon>Papaveroideae</taxon>
        <taxon>Papaver</taxon>
    </lineage>
</organism>
<keyword evidence="1" id="KW-0233">DNA recombination</keyword>
<feature type="domain" description="DNA helicase Pif1-like DEAD-box helicase" evidence="2">
    <location>
        <begin position="1"/>
        <end position="50"/>
    </location>
</feature>
<dbReference type="EMBL" id="JAJJMB010003633">
    <property type="protein sequence ID" value="KAI3946731.1"/>
    <property type="molecule type" value="Genomic_DNA"/>
</dbReference>
<comment type="catalytic activity">
    <reaction evidence="1">
        <text>ATP + H2O = ADP + phosphate + H(+)</text>
        <dbReference type="Rhea" id="RHEA:13065"/>
        <dbReference type="ChEBI" id="CHEBI:15377"/>
        <dbReference type="ChEBI" id="CHEBI:15378"/>
        <dbReference type="ChEBI" id="CHEBI:30616"/>
        <dbReference type="ChEBI" id="CHEBI:43474"/>
        <dbReference type="ChEBI" id="CHEBI:456216"/>
        <dbReference type="EC" id="5.6.2.3"/>
    </reaction>
</comment>
<accession>A0AAD4TCD2</accession>
<keyword evidence="1" id="KW-0378">Hydrolase</keyword>
<dbReference type="GO" id="GO:0016787">
    <property type="term" value="F:hydrolase activity"/>
    <property type="evidence" value="ECO:0007669"/>
    <property type="project" value="UniProtKB-KW"/>
</dbReference>
<protein>
    <recommendedName>
        <fullName evidence="1">ATP-dependent DNA helicase</fullName>
        <ecNumber evidence="1">5.6.2.3</ecNumber>
    </recommendedName>
</protein>
<comment type="caution">
    <text evidence="3">The sequence shown here is derived from an EMBL/GenBank/DDBJ whole genome shotgun (WGS) entry which is preliminary data.</text>
</comment>
<keyword evidence="1" id="KW-0234">DNA repair</keyword>
<proteinExistence type="inferred from homology"/>
<dbReference type="GO" id="GO:0005524">
    <property type="term" value="F:ATP binding"/>
    <property type="evidence" value="ECO:0007669"/>
    <property type="project" value="UniProtKB-KW"/>
</dbReference>
<evidence type="ECO:0000256" key="1">
    <source>
        <dbReference type="RuleBase" id="RU363044"/>
    </source>
</evidence>
<comment type="cofactor">
    <cofactor evidence="1">
        <name>Mg(2+)</name>
        <dbReference type="ChEBI" id="CHEBI:18420"/>
    </cofactor>
</comment>
<evidence type="ECO:0000259" key="2">
    <source>
        <dbReference type="Pfam" id="PF05970"/>
    </source>
</evidence>
<dbReference type="GO" id="GO:0043139">
    <property type="term" value="F:5'-3' DNA helicase activity"/>
    <property type="evidence" value="ECO:0007669"/>
    <property type="project" value="UniProtKB-EC"/>
</dbReference>
<dbReference type="Proteomes" id="UP001202328">
    <property type="component" value="Unassembled WGS sequence"/>
</dbReference>
<evidence type="ECO:0000313" key="4">
    <source>
        <dbReference type="Proteomes" id="UP001202328"/>
    </source>
</evidence>
<dbReference type="GO" id="GO:0006310">
    <property type="term" value="P:DNA recombination"/>
    <property type="evidence" value="ECO:0007669"/>
    <property type="project" value="UniProtKB-KW"/>
</dbReference>
<dbReference type="InterPro" id="IPR010285">
    <property type="entry name" value="DNA_helicase_pif1-like_DEAD"/>
</dbReference>
<name>A0AAD4TCD2_9MAGN</name>
<dbReference type="AlphaFoldDB" id="A0AAD4TCD2"/>
<evidence type="ECO:0000313" key="3">
    <source>
        <dbReference type="EMBL" id="KAI3946731.1"/>
    </source>
</evidence>
<keyword evidence="1" id="KW-0547">Nucleotide-binding</keyword>
<reference evidence="3" key="1">
    <citation type="submission" date="2022-04" db="EMBL/GenBank/DDBJ databases">
        <title>A functionally conserved STORR gene fusion in Papaver species that diverged 16.8 million years ago.</title>
        <authorList>
            <person name="Catania T."/>
        </authorList>
    </citation>
    <scope>NUCLEOTIDE SEQUENCE</scope>
    <source>
        <strain evidence="3">S-188037</strain>
    </source>
</reference>
<sequence>MQHRFCVEAIGQTLRDIGNKEKPFGGIVVVLGGYFKHMLPGLHQNIRSDALKPENVYFAKFLVEVGDSPKEVVEFPQSVNRCKDMRGLITSIYPWLGTNKRVSLERFTEPIVLSSRTEDA</sequence>
<gene>
    <name evidence="3" type="ORF">MKW98_003294</name>
</gene>
<keyword evidence="4" id="KW-1185">Reference proteome</keyword>
<keyword evidence="1" id="KW-0067">ATP-binding</keyword>
<dbReference type="EC" id="5.6.2.3" evidence="1"/>